<protein>
    <submittedName>
        <fullName evidence="7">Membrane protein</fullName>
    </submittedName>
</protein>
<dbReference type="PANTHER" id="PTHR30329:SF21">
    <property type="entry name" value="LIPOPROTEIN YIAD-RELATED"/>
    <property type="match status" value="1"/>
</dbReference>
<evidence type="ECO:0000259" key="6">
    <source>
        <dbReference type="PROSITE" id="PS51123"/>
    </source>
</evidence>
<gene>
    <name evidence="7" type="ORF">GCM10011452_18220</name>
</gene>
<dbReference type="AlphaFoldDB" id="A0A918ISH3"/>
<dbReference type="PRINTS" id="PR01021">
    <property type="entry name" value="OMPADOMAIN"/>
</dbReference>
<feature type="chain" id="PRO_5037962215" evidence="5">
    <location>
        <begin position="19"/>
        <end position="307"/>
    </location>
</feature>
<dbReference type="Gene3D" id="3.30.1330.60">
    <property type="entry name" value="OmpA-like domain"/>
    <property type="match status" value="1"/>
</dbReference>
<proteinExistence type="predicted"/>
<sequence>MRHLLPCLLLLLATPVGALTLDFGDPAAQTTTSSEGGTSIRLPDGAWTAGATPARALDGLVEQTAWRIDTRQTTLQILTHLQAQLEAEGWHPAFACETATCGGFDFRYALPLITEPDMHVDLGDFRYLLLDQQDEALALVVSRARAAAFVQLIRVRPESATPRRDIAAPTPVPAATPTGDFARQIETAGSLVLADLVFASGAGTLAPGDYPTLRALADYMDQRPEARVALVGHTDASGGLAANIALSRARAQSVRKALTALGISGDRIEAEGVGYLAPRSTNLTPEGRTQNRRVEVMLTSTQLVAAP</sequence>
<dbReference type="PANTHER" id="PTHR30329">
    <property type="entry name" value="STATOR ELEMENT OF FLAGELLAR MOTOR COMPLEX"/>
    <property type="match status" value="1"/>
</dbReference>
<dbReference type="PRINTS" id="PR01023">
    <property type="entry name" value="NAFLGMOTY"/>
</dbReference>
<evidence type="ECO:0000256" key="2">
    <source>
        <dbReference type="ARBA" id="ARBA00023136"/>
    </source>
</evidence>
<accession>A0A918ISH3</accession>
<feature type="domain" description="OmpA-like" evidence="6">
    <location>
        <begin position="185"/>
        <end position="302"/>
    </location>
</feature>
<evidence type="ECO:0000256" key="3">
    <source>
        <dbReference type="ARBA" id="ARBA00023237"/>
    </source>
</evidence>
<dbReference type="GO" id="GO:0009279">
    <property type="term" value="C:cell outer membrane"/>
    <property type="evidence" value="ECO:0007669"/>
    <property type="project" value="UniProtKB-SubCell"/>
</dbReference>
<comment type="subcellular location">
    <subcellularLocation>
        <location evidence="1">Cell outer membrane</location>
    </subcellularLocation>
</comment>
<keyword evidence="3" id="KW-0998">Cell outer membrane</keyword>
<reference evidence="7" key="1">
    <citation type="journal article" date="2014" name="Int. J. Syst. Evol. Microbiol.">
        <title>Complete genome sequence of Corynebacterium casei LMG S-19264T (=DSM 44701T), isolated from a smear-ripened cheese.</title>
        <authorList>
            <consortium name="US DOE Joint Genome Institute (JGI-PGF)"/>
            <person name="Walter F."/>
            <person name="Albersmeier A."/>
            <person name="Kalinowski J."/>
            <person name="Ruckert C."/>
        </authorList>
    </citation>
    <scope>NUCLEOTIDE SEQUENCE</scope>
    <source>
        <strain evidence="7">KCTC 23714</strain>
    </source>
</reference>
<keyword evidence="5" id="KW-0732">Signal</keyword>
<dbReference type="PROSITE" id="PS51123">
    <property type="entry name" value="OMPA_2"/>
    <property type="match status" value="1"/>
</dbReference>
<dbReference type="InterPro" id="IPR006664">
    <property type="entry name" value="OMP_bac"/>
</dbReference>
<evidence type="ECO:0000256" key="4">
    <source>
        <dbReference type="PROSITE-ProRule" id="PRU00473"/>
    </source>
</evidence>
<keyword evidence="8" id="KW-1185">Reference proteome</keyword>
<dbReference type="SUPFAM" id="SSF103088">
    <property type="entry name" value="OmpA-like"/>
    <property type="match status" value="1"/>
</dbReference>
<evidence type="ECO:0000313" key="7">
    <source>
        <dbReference type="EMBL" id="GGW29993.1"/>
    </source>
</evidence>
<organism evidence="7 8">
    <name type="scientific">Gemmobacter lanyuensis</name>
    <dbReference type="NCBI Taxonomy" id="1054497"/>
    <lineage>
        <taxon>Bacteria</taxon>
        <taxon>Pseudomonadati</taxon>
        <taxon>Pseudomonadota</taxon>
        <taxon>Alphaproteobacteria</taxon>
        <taxon>Rhodobacterales</taxon>
        <taxon>Paracoccaceae</taxon>
        <taxon>Gemmobacter</taxon>
    </lineage>
</organism>
<dbReference type="InterPro" id="IPR006665">
    <property type="entry name" value="OmpA-like"/>
</dbReference>
<dbReference type="CDD" id="cd07185">
    <property type="entry name" value="OmpA_C-like"/>
    <property type="match status" value="1"/>
</dbReference>
<feature type="signal peptide" evidence="5">
    <location>
        <begin position="1"/>
        <end position="18"/>
    </location>
</feature>
<dbReference type="InterPro" id="IPR050330">
    <property type="entry name" value="Bact_OuterMem_StrucFunc"/>
</dbReference>
<keyword evidence="2 4" id="KW-0472">Membrane</keyword>
<dbReference type="RefSeq" id="WP_189633538.1">
    <property type="nucleotide sequence ID" value="NZ_BMYQ01000004.1"/>
</dbReference>
<dbReference type="Pfam" id="PF00691">
    <property type="entry name" value="OmpA"/>
    <property type="match status" value="1"/>
</dbReference>
<reference evidence="7" key="2">
    <citation type="submission" date="2020-09" db="EMBL/GenBank/DDBJ databases">
        <authorList>
            <person name="Sun Q."/>
            <person name="Kim S."/>
        </authorList>
    </citation>
    <scope>NUCLEOTIDE SEQUENCE</scope>
    <source>
        <strain evidence="7">KCTC 23714</strain>
    </source>
</reference>
<evidence type="ECO:0000313" key="8">
    <source>
        <dbReference type="Proteomes" id="UP000628984"/>
    </source>
</evidence>
<evidence type="ECO:0000256" key="5">
    <source>
        <dbReference type="SAM" id="SignalP"/>
    </source>
</evidence>
<comment type="caution">
    <text evidence="7">The sequence shown here is derived from an EMBL/GenBank/DDBJ whole genome shotgun (WGS) entry which is preliminary data.</text>
</comment>
<dbReference type="Proteomes" id="UP000628984">
    <property type="component" value="Unassembled WGS sequence"/>
</dbReference>
<dbReference type="InterPro" id="IPR036737">
    <property type="entry name" value="OmpA-like_sf"/>
</dbReference>
<name>A0A918ISH3_9RHOB</name>
<evidence type="ECO:0000256" key="1">
    <source>
        <dbReference type="ARBA" id="ARBA00004442"/>
    </source>
</evidence>
<dbReference type="EMBL" id="BMYQ01000004">
    <property type="protein sequence ID" value="GGW29993.1"/>
    <property type="molecule type" value="Genomic_DNA"/>
</dbReference>